<dbReference type="STRING" id="31234.E3NC00"/>
<evidence type="ECO:0000256" key="1">
    <source>
        <dbReference type="SAM" id="Phobius"/>
    </source>
</evidence>
<dbReference type="AlphaFoldDB" id="E3NC00"/>
<dbReference type="Proteomes" id="UP000008281">
    <property type="component" value="Unassembled WGS sequence"/>
</dbReference>
<dbReference type="InParanoid" id="E3NC00"/>
<sequence length="366" mass="42198">MNRLIQYGTVEAIPYYNCSRQSFEEWETTGVKRQWLGYPLIVFGTFIELLYIPIIYIIFKTRLIKHACYKIIVVLAFIDMCATCCSCLITGPLLILGSVFCMYPTFTYVAGSFALVVYDRIASLISGDYLFGQGKTYGIAFHEYADVIEKRLAYFSIVFSISYGFYMFMFTPTICYNSVWISWIPDPLSELTPSEKAADMYKNRPQAWNNWVFVSCMFILFSIYCGMVKKIARGQKSKASMAIFFQCIIICFFNTVSALIYNALSFVTPDFWILLLGQLCWSINHGCPALIYITMNETIKREFKKLVFGITTKYKNRPQAWNNWVFVSCMFILFSIYCGMVRKIARGQKWKASMACQLCNTSPVIS</sequence>
<feature type="transmembrane region" description="Helical" evidence="1">
    <location>
        <begin position="208"/>
        <end position="227"/>
    </location>
</feature>
<feature type="transmembrane region" description="Helical" evidence="1">
    <location>
        <begin position="239"/>
        <end position="264"/>
    </location>
</feature>
<dbReference type="SUPFAM" id="SSF81321">
    <property type="entry name" value="Family A G protein-coupled receptor-like"/>
    <property type="match status" value="1"/>
</dbReference>
<reference evidence="2" key="1">
    <citation type="submission" date="2007-07" db="EMBL/GenBank/DDBJ databases">
        <title>PCAP assembly of the Caenorhabditis remanei genome.</title>
        <authorList>
            <consortium name="The Caenorhabditis remanei Sequencing Consortium"/>
            <person name="Wilson R.K."/>
        </authorList>
    </citation>
    <scope>NUCLEOTIDE SEQUENCE [LARGE SCALE GENOMIC DNA]</scope>
    <source>
        <strain evidence="2">PB4641</strain>
    </source>
</reference>
<name>E3NC00_CAERE</name>
<dbReference type="EMBL" id="DS268591">
    <property type="protein sequence ID" value="EFO92577.1"/>
    <property type="molecule type" value="Genomic_DNA"/>
</dbReference>
<organism evidence="3">
    <name type="scientific">Caenorhabditis remanei</name>
    <name type="common">Caenorhabditis vulgaris</name>
    <dbReference type="NCBI Taxonomy" id="31234"/>
    <lineage>
        <taxon>Eukaryota</taxon>
        <taxon>Metazoa</taxon>
        <taxon>Ecdysozoa</taxon>
        <taxon>Nematoda</taxon>
        <taxon>Chromadorea</taxon>
        <taxon>Rhabditida</taxon>
        <taxon>Rhabditina</taxon>
        <taxon>Rhabditomorpha</taxon>
        <taxon>Rhabditoidea</taxon>
        <taxon>Rhabditidae</taxon>
        <taxon>Peloderinae</taxon>
        <taxon>Caenorhabditis</taxon>
    </lineage>
</organism>
<evidence type="ECO:0000313" key="2">
    <source>
        <dbReference type="EMBL" id="EFO92577.1"/>
    </source>
</evidence>
<dbReference type="FunCoup" id="E3NC00">
    <property type="interactions" value="7"/>
</dbReference>
<keyword evidence="1" id="KW-0472">Membrane</keyword>
<dbReference type="eggNOG" id="ENOG502SNCU">
    <property type="taxonomic scope" value="Eukaryota"/>
</dbReference>
<keyword evidence="3" id="KW-1185">Reference proteome</keyword>
<keyword evidence="1" id="KW-1133">Transmembrane helix</keyword>
<dbReference type="Pfam" id="PF10321">
    <property type="entry name" value="7TM_GPCR_Srt"/>
    <property type="match status" value="2"/>
</dbReference>
<feature type="transmembrane region" description="Helical" evidence="1">
    <location>
        <begin position="71"/>
        <end position="96"/>
    </location>
</feature>
<dbReference type="InterPro" id="IPR019425">
    <property type="entry name" value="7TM_GPCR_serpentine_rcpt_Srt"/>
</dbReference>
<evidence type="ECO:0000313" key="3">
    <source>
        <dbReference type="Proteomes" id="UP000008281"/>
    </source>
</evidence>
<proteinExistence type="predicted"/>
<feature type="transmembrane region" description="Helical" evidence="1">
    <location>
        <begin position="108"/>
        <end position="131"/>
    </location>
</feature>
<feature type="transmembrane region" description="Helical" evidence="1">
    <location>
        <begin position="321"/>
        <end position="341"/>
    </location>
</feature>
<feature type="transmembrane region" description="Helical" evidence="1">
    <location>
        <begin position="152"/>
        <end position="170"/>
    </location>
</feature>
<dbReference type="PANTHER" id="PTHR23021:SF31">
    <property type="entry name" value="SERPENTINE RECEPTOR, CLASS T"/>
    <property type="match status" value="1"/>
</dbReference>
<protein>
    <submittedName>
        <fullName evidence="2">Uncharacterized protein</fullName>
    </submittedName>
</protein>
<dbReference type="PANTHER" id="PTHR23021">
    <property type="entry name" value="SERPENTINE RECEPTOR, CLASS T"/>
    <property type="match status" value="1"/>
</dbReference>
<accession>E3NC00</accession>
<gene>
    <name evidence="2" type="ORF">CRE_17515</name>
</gene>
<keyword evidence="1" id="KW-0812">Transmembrane</keyword>
<feature type="transmembrane region" description="Helical" evidence="1">
    <location>
        <begin position="35"/>
        <end position="59"/>
    </location>
</feature>
<dbReference type="HOGENOM" id="CLU_053041_3_0_1"/>